<dbReference type="OrthoDB" id="6101862at2"/>
<keyword evidence="4" id="KW-1185">Reference proteome</keyword>
<evidence type="ECO:0000256" key="1">
    <source>
        <dbReference type="SAM" id="Coils"/>
    </source>
</evidence>
<keyword evidence="1" id="KW-0175">Coiled coil</keyword>
<dbReference type="EMBL" id="FQVF01000018">
    <property type="protein sequence ID" value="SHG24391.1"/>
    <property type="molecule type" value="Genomic_DNA"/>
</dbReference>
<name>A0A1M5I838_9GAMM</name>
<evidence type="ECO:0000313" key="3">
    <source>
        <dbReference type="EMBL" id="SHG24391.1"/>
    </source>
</evidence>
<dbReference type="AlphaFoldDB" id="A0A1M5I838"/>
<evidence type="ECO:0008006" key="5">
    <source>
        <dbReference type="Google" id="ProtNLM"/>
    </source>
</evidence>
<accession>A0A1M5I838</accession>
<evidence type="ECO:0000256" key="2">
    <source>
        <dbReference type="SAM" id="Phobius"/>
    </source>
</evidence>
<evidence type="ECO:0000313" key="4">
    <source>
        <dbReference type="Proteomes" id="UP000184517"/>
    </source>
</evidence>
<proteinExistence type="predicted"/>
<gene>
    <name evidence="3" type="ORF">SAMN02745753_03551</name>
</gene>
<feature type="transmembrane region" description="Helical" evidence="2">
    <location>
        <begin position="6"/>
        <end position="26"/>
    </location>
</feature>
<organism evidence="3 4">
    <name type="scientific">Marinomonas polaris DSM 16579</name>
    <dbReference type="NCBI Taxonomy" id="1122206"/>
    <lineage>
        <taxon>Bacteria</taxon>
        <taxon>Pseudomonadati</taxon>
        <taxon>Pseudomonadota</taxon>
        <taxon>Gammaproteobacteria</taxon>
        <taxon>Oceanospirillales</taxon>
        <taxon>Oceanospirillaceae</taxon>
        <taxon>Marinomonas</taxon>
    </lineage>
</organism>
<dbReference type="STRING" id="1122206.SAMN02745753_03551"/>
<reference evidence="4" key="1">
    <citation type="submission" date="2016-11" db="EMBL/GenBank/DDBJ databases">
        <authorList>
            <person name="Varghese N."/>
            <person name="Submissions S."/>
        </authorList>
    </citation>
    <scope>NUCLEOTIDE SEQUENCE [LARGE SCALE GENOMIC DNA]</scope>
    <source>
        <strain evidence="4">DSM 16579</strain>
    </source>
</reference>
<dbReference type="Proteomes" id="UP000184517">
    <property type="component" value="Unassembled WGS sequence"/>
</dbReference>
<protein>
    <recommendedName>
        <fullName evidence="5">5-bromo-4-chloroindolyl phosphate hydrolysis protein</fullName>
    </recommendedName>
</protein>
<keyword evidence="2" id="KW-0472">Membrane</keyword>
<keyword evidence="2" id="KW-0812">Transmembrane</keyword>
<sequence>MKLSMLILVAVIFLAVLCLLPAFFRWRRHQRELKKKLLSRLSNRSDRLLYSLEMISDRYMARDTKIFLIEYLLSVITQLVTSNYKSEFVSKQADLLRLLTELKLGRQVTAKDRVVSQEQLDQIQNSLQFMLRELRSMGESYGASRVIIRHHIVLIRYAHALAYRDLLVRQARLDLDNDRKNRALEKYRIALSVMEKNASVSSSKREMARLQSMIQEVEKVLFSKNNKAELK</sequence>
<dbReference type="RefSeq" id="WP_139248913.1">
    <property type="nucleotide sequence ID" value="NZ_FQVF01000018.1"/>
</dbReference>
<feature type="coiled-coil region" evidence="1">
    <location>
        <begin position="177"/>
        <end position="220"/>
    </location>
</feature>
<keyword evidence="2" id="KW-1133">Transmembrane helix</keyword>